<evidence type="ECO:0000256" key="1">
    <source>
        <dbReference type="SAM" id="Phobius"/>
    </source>
</evidence>
<dbReference type="RefSeq" id="WP_084407997.1">
    <property type="nucleotide sequence ID" value="NZ_FWXR01000001.1"/>
</dbReference>
<dbReference type="Pfam" id="PF04964">
    <property type="entry name" value="Flp_Fap"/>
    <property type="match status" value="1"/>
</dbReference>
<feature type="transmembrane region" description="Helical" evidence="1">
    <location>
        <begin position="27"/>
        <end position="48"/>
    </location>
</feature>
<name>A0A1W1YDP6_9HYPH</name>
<evidence type="ECO:0000313" key="3">
    <source>
        <dbReference type="Proteomes" id="UP000192656"/>
    </source>
</evidence>
<gene>
    <name evidence="2" type="ORF">SAMN06297251_101168</name>
</gene>
<sequence length="69" mass="7517">MLKLLFNQMSLRFSTVRMKRFIADERGVTAIEYVLIAGIMAVAVAASFSRIAPALKMVADTVEAALLGK</sequence>
<keyword evidence="1" id="KW-0812">Transmembrane</keyword>
<proteinExistence type="predicted"/>
<dbReference type="STRING" id="937218.SAMN06297251_101168"/>
<reference evidence="2 3" key="1">
    <citation type="submission" date="2017-04" db="EMBL/GenBank/DDBJ databases">
        <authorList>
            <person name="Afonso C.L."/>
            <person name="Miller P.J."/>
            <person name="Scott M.A."/>
            <person name="Spackman E."/>
            <person name="Goraichik I."/>
            <person name="Dimitrov K.M."/>
            <person name="Suarez D.L."/>
            <person name="Swayne D.E."/>
        </authorList>
    </citation>
    <scope>NUCLEOTIDE SEQUENCE [LARGE SCALE GENOMIC DNA]</scope>
    <source>
        <strain evidence="2 3">CGMCC 1.10972</strain>
    </source>
</reference>
<dbReference type="InterPro" id="IPR007047">
    <property type="entry name" value="Flp_Fap"/>
</dbReference>
<organism evidence="2 3">
    <name type="scientific">Fulvimarina manganoxydans</name>
    <dbReference type="NCBI Taxonomy" id="937218"/>
    <lineage>
        <taxon>Bacteria</taxon>
        <taxon>Pseudomonadati</taxon>
        <taxon>Pseudomonadota</taxon>
        <taxon>Alphaproteobacteria</taxon>
        <taxon>Hyphomicrobiales</taxon>
        <taxon>Aurantimonadaceae</taxon>
        <taxon>Fulvimarina</taxon>
    </lineage>
</organism>
<evidence type="ECO:0000313" key="2">
    <source>
        <dbReference type="EMBL" id="SMC33888.1"/>
    </source>
</evidence>
<dbReference type="Proteomes" id="UP000192656">
    <property type="component" value="Unassembled WGS sequence"/>
</dbReference>
<keyword evidence="1" id="KW-0472">Membrane</keyword>
<keyword evidence="3" id="KW-1185">Reference proteome</keyword>
<dbReference type="AlphaFoldDB" id="A0A1W1YDP6"/>
<keyword evidence="1" id="KW-1133">Transmembrane helix</keyword>
<dbReference type="EMBL" id="FWXR01000001">
    <property type="protein sequence ID" value="SMC33888.1"/>
    <property type="molecule type" value="Genomic_DNA"/>
</dbReference>
<accession>A0A1W1YDP6</accession>
<protein>
    <submittedName>
        <fullName evidence="2">Pilus assembly protein Flp/PilA</fullName>
    </submittedName>
</protein>